<evidence type="ECO:0000256" key="1">
    <source>
        <dbReference type="SAM" id="Phobius"/>
    </source>
</evidence>
<keyword evidence="1" id="KW-0472">Membrane</keyword>
<keyword evidence="1" id="KW-0812">Transmembrane</keyword>
<sequence length="29" mass="3151">MESRPFDIAIKATLLALCIFLTVLIISTG</sequence>
<evidence type="ECO:0000313" key="2">
    <source>
        <dbReference type="EMBL" id="SVC89511.1"/>
    </source>
</evidence>
<feature type="transmembrane region" description="Helical" evidence="1">
    <location>
        <begin position="6"/>
        <end position="26"/>
    </location>
</feature>
<name>A0A382QYV7_9ZZZZ</name>
<gene>
    <name evidence="2" type="ORF">METZ01_LOCUS342365</name>
</gene>
<proteinExistence type="predicted"/>
<protein>
    <submittedName>
        <fullName evidence="2">Uncharacterized protein</fullName>
    </submittedName>
</protein>
<accession>A0A382QYV7</accession>
<keyword evidence="1" id="KW-1133">Transmembrane helix</keyword>
<organism evidence="2">
    <name type="scientific">marine metagenome</name>
    <dbReference type="NCBI Taxonomy" id="408172"/>
    <lineage>
        <taxon>unclassified sequences</taxon>
        <taxon>metagenomes</taxon>
        <taxon>ecological metagenomes</taxon>
    </lineage>
</organism>
<dbReference type="AlphaFoldDB" id="A0A382QYV7"/>
<dbReference type="EMBL" id="UINC01117228">
    <property type="protein sequence ID" value="SVC89511.1"/>
    <property type="molecule type" value="Genomic_DNA"/>
</dbReference>
<reference evidence="2" key="1">
    <citation type="submission" date="2018-05" db="EMBL/GenBank/DDBJ databases">
        <authorList>
            <person name="Lanie J.A."/>
            <person name="Ng W.-L."/>
            <person name="Kazmierczak K.M."/>
            <person name="Andrzejewski T.M."/>
            <person name="Davidsen T.M."/>
            <person name="Wayne K.J."/>
            <person name="Tettelin H."/>
            <person name="Glass J.I."/>
            <person name="Rusch D."/>
            <person name="Podicherti R."/>
            <person name="Tsui H.-C.T."/>
            <person name="Winkler M.E."/>
        </authorList>
    </citation>
    <scope>NUCLEOTIDE SEQUENCE</scope>
</reference>